<accession>A0ABW1FSM3</accession>
<name>A0ABW1FSM3_9ACTN</name>
<sequence length="142" mass="15763">MSQPPPTSAFAPTPDPLTLDREITHQHFQAGDNVVVLKGITGKELWGDPMRVVAPSWHTPTEENGWRLHHPTGGEQSFITAHPRYLVHVSLHCPDCLIHLRAMEDLLLPRFAGHDGVLIDCGWYTVTALGQLVHVADVRASR</sequence>
<evidence type="ECO:0000313" key="2">
    <source>
        <dbReference type="Proteomes" id="UP001596241"/>
    </source>
</evidence>
<evidence type="ECO:0000313" key="1">
    <source>
        <dbReference type="EMBL" id="MFC5897457.1"/>
    </source>
</evidence>
<protein>
    <submittedName>
        <fullName evidence="1">Uncharacterized protein</fullName>
    </submittedName>
</protein>
<dbReference type="EMBL" id="JBHSPW010000022">
    <property type="protein sequence ID" value="MFC5897457.1"/>
    <property type="molecule type" value="Genomic_DNA"/>
</dbReference>
<comment type="caution">
    <text evidence="1">The sequence shown here is derived from an EMBL/GenBank/DDBJ whole genome shotgun (WGS) entry which is preliminary data.</text>
</comment>
<keyword evidence="2" id="KW-1185">Reference proteome</keyword>
<gene>
    <name evidence="1" type="ORF">ACFP3M_32100</name>
</gene>
<organism evidence="1 2">
    <name type="scientific">Streptomyces ramulosus</name>
    <dbReference type="NCBI Taxonomy" id="47762"/>
    <lineage>
        <taxon>Bacteria</taxon>
        <taxon>Bacillati</taxon>
        <taxon>Actinomycetota</taxon>
        <taxon>Actinomycetes</taxon>
        <taxon>Kitasatosporales</taxon>
        <taxon>Streptomycetaceae</taxon>
        <taxon>Streptomyces</taxon>
    </lineage>
</organism>
<proteinExistence type="predicted"/>
<dbReference type="Proteomes" id="UP001596241">
    <property type="component" value="Unassembled WGS sequence"/>
</dbReference>
<reference evidence="2" key="1">
    <citation type="journal article" date="2019" name="Int. J. Syst. Evol. Microbiol.">
        <title>The Global Catalogue of Microorganisms (GCM) 10K type strain sequencing project: providing services to taxonomists for standard genome sequencing and annotation.</title>
        <authorList>
            <consortium name="The Broad Institute Genomics Platform"/>
            <consortium name="The Broad Institute Genome Sequencing Center for Infectious Disease"/>
            <person name="Wu L."/>
            <person name="Ma J."/>
        </authorList>
    </citation>
    <scope>NUCLEOTIDE SEQUENCE [LARGE SCALE GENOMIC DNA]</scope>
    <source>
        <strain evidence="2">CGMCC 1.15809</strain>
    </source>
</reference>
<dbReference type="RefSeq" id="WP_345092818.1">
    <property type="nucleotide sequence ID" value="NZ_BAAAWG010000024.1"/>
</dbReference>